<dbReference type="RefSeq" id="WP_164882981.1">
    <property type="nucleotide sequence ID" value="NZ_BPNJ01000020.1"/>
</dbReference>
<reference evidence="1" key="1">
    <citation type="submission" date="2021-07" db="EMBL/GenBank/DDBJ databases">
        <title>Draft genome sequence of carbapenem-resistant Aeromonas spp. in Japan.</title>
        <authorList>
            <person name="Maehana S."/>
            <person name="Suzuki M."/>
            <person name="Kitasato H."/>
        </authorList>
    </citation>
    <scope>NUCLEOTIDE SEQUENCE</scope>
    <source>
        <strain evidence="1">KAM351</strain>
    </source>
</reference>
<evidence type="ECO:0000313" key="1">
    <source>
        <dbReference type="EMBL" id="GJA63264.1"/>
    </source>
</evidence>
<evidence type="ECO:0000313" key="2">
    <source>
        <dbReference type="Proteomes" id="UP000886934"/>
    </source>
</evidence>
<protein>
    <submittedName>
        <fullName evidence="1">Uncharacterized protein</fullName>
    </submittedName>
</protein>
<accession>A0AA37FTR7</accession>
<name>A0AA37FTR7_AERCA</name>
<comment type="caution">
    <text evidence="1">The sequence shown here is derived from an EMBL/GenBank/DDBJ whole genome shotgun (WGS) entry which is preliminary data.</text>
</comment>
<dbReference type="EMBL" id="BPNN01000022">
    <property type="protein sequence ID" value="GJA63264.1"/>
    <property type="molecule type" value="Genomic_DNA"/>
</dbReference>
<gene>
    <name evidence="1" type="ORF">KAM351_18750</name>
</gene>
<organism evidence="1 2">
    <name type="scientific">Aeromonas caviae</name>
    <name type="common">Aeromonas punctata</name>
    <dbReference type="NCBI Taxonomy" id="648"/>
    <lineage>
        <taxon>Bacteria</taxon>
        <taxon>Pseudomonadati</taxon>
        <taxon>Pseudomonadota</taxon>
        <taxon>Gammaproteobacteria</taxon>
        <taxon>Aeromonadales</taxon>
        <taxon>Aeromonadaceae</taxon>
        <taxon>Aeromonas</taxon>
    </lineage>
</organism>
<dbReference type="Proteomes" id="UP000886934">
    <property type="component" value="Unassembled WGS sequence"/>
</dbReference>
<sequence length="47" mass="5358">MSATQLQDELTALLGDLDAIDLTPEDRRLIANRIERMMPVEYSPAQR</sequence>
<proteinExistence type="predicted"/>
<dbReference type="AlphaFoldDB" id="A0AA37FTR7"/>